<dbReference type="Pfam" id="PF07484">
    <property type="entry name" value="Collar"/>
    <property type="match status" value="1"/>
</dbReference>
<feature type="compositionally biased region" description="Gly residues" evidence="1">
    <location>
        <begin position="432"/>
        <end position="444"/>
    </location>
</feature>
<evidence type="ECO:0000313" key="4">
    <source>
        <dbReference type="EMBL" id="SEI12796.1"/>
    </source>
</evidence>
<organism evidence="4 5">
    <name type="scientific">Pseudomonas asplenii</name>
    <dbReference type="NCBI Taxonomy" id="53407"/>
    <lineage>
        <taxon>Bacteria</taxon>
        <taxon>Pseudomonadati</taxon>
        <taxon>Pseudomonadota</taxon>
        <taxon>Gammaproteobacteria</taxon>
        <taxon>Pseudomonadales</taxon>
        <taxon>Pseudomonadaceae</taxon>
        <taxon>Pseudomonas</taxon>
    </lineage>
</organism>
<dbReference type="EMBL" id="LT629972">
    <property type="protein sequence ID" value="SEI12796.1"/>
    <property type="molecule type" value="Genomic_DNA"/>
</dbReference>
<feature type="domain" description="Glycine-rich" evidence="3">
    <location>
        <begin position="301"/>
        <end position="480"/>
    </location>
</feature>
<proteinExistence type="predicted"/>
<feature type="compositionally biased region" description="Gly residues" evidence="1">
    <location>
        <begin position="452"/>
        <end position="467"/>
    </location>
</feature>
<dbReference type="Proteomes" id="UP000182272">
    <property type="component" value="Chromosome I"/>
</dbReference>
<evidence type="ECO:0000259" key="3">
    <source>
        <dbReference type="Pfam" id="PF21722"/>
    </source>
</evidence>
<reference evidence="4 5" key="1">
    <citation type="submission" date="2016-10" db="EMBL/GenBank/DDBJ databases">
        <authorList>
            <person name="de Groot N.N."/>
        </authorList>
    </citation>
    <scope>NUCLEOTIDE SEQUENCE [LARGE SCALE GENOMIC DNA]</scope>
    <source>
        <strain evidence="4 5">LMG 2158</strain>
    </source>
</reference>
<gene>
    <name evidence="4" type="ORF">SAMN05216581_2524</name>
</gene>
<name>A0A1H6NNC6_9PSED</name>
<protein>
    <submittedName>
        <fullName evidence="4">Phage Tail Collar Domain</fullName>
    </submittedName>
</protein>
<dbReference type="Pfam" id="PF21722">
    <property type="entry name" value="Gly_rich_2"/>
    <property type="match status" value="1"/>
</dbReference>
<dbReference type="Gene3D" id="3.90.1340.10">
    <property type="entry name" value="Phage tail collar domain"/>
    <property type="match status" value="1"/>
</dbReference>
<sequence length="480" mass="47102">MDYPKSTPSIGLVNGKFVDENPVNGSPGSLIPAAWGNAVTEELLNVVQAGGLEPMEAEHDQLLKAIRTIIQSSLPPEQIRTTLVAYGITDAYTKAEVEALFKNATALPVGAMMAFPKGTVPVGFLEVDGSVQSIATYPDLAAYLGTTFNKGDEGAGNFRLPESRGEFLRGWDHGRGVDTGRAVGTYQVNSMQGHNHVLSYSGASVGPFGLAGGPNIALAVTNANTIQAATIVSDGVNGAPSVAAETRPRNLAVMWCIKAWSAPINQGNIDVAAVLQEIQNQKPVAPGLTIIAVPGVTNFVVPEGTKADSIFEVEVWGGGAGGAGGSTGASGGGGGAGGGYAYKRLTGLVAGTVIKVTVGAGGTAGVAGAPGGGGGTSSFGTYCSAEGGNIGLIGTGSSPGSAGGRGFGGDLNLTGDSGKPSEYTVGGAGGMAARGGGGGPGGSSAVGNPGTTPGGGGGGGDGPNFVGAAGGNGMVVVKWR</sequence>
<dbReference type="AlphaFoldDB" id="A0A1H6NNC6"/>
<evidence type="ECO:0000313" key="5">
    <source>
        <dbReference type="Proteomes" id="UP000182272"/>
    </source>
</evidence>
<feature type="region of interest" description="Disordered" evidence="1">
    <location>
        <begin position="432"/>
        <end position="467"/>
    </location>
</feature>
<dbReference type="OrthoDB" id="9810174at2"/>
<dbReference type="InterPro" id="IPR037053">
    <property type="entry name" value="Phage_tail_collar_dom_sf"/>
</dbReference>
<dbReference type="InterPro" id="IPR049304">
    <property type="entry name" value="Gly_rich_dom"/>
</dbReference>
<feature type="domain" description="Phage tail collar" evidence="2">
    <location>
        <begin position="110"/>
        <end position="168"/>
    </location>
</feature>
<dbReference type="RefSeq" id="WP_026007864.1">
    <property type="nucleotide sequence ID" value="NZ_CP162519.1"/>
</dbReference>
<evidence type="ECO:0000256" key="1">
    <source>
        <dbReference type="SAM" id="MobiDB-lite"/>
    </source>
</evidence>
<accession>A0A1H6NNC6</accession>
<evidence type="ECO:0000259" key="2">
    <source>
        <dbReference type="Pfam" id="PF07484"/>
    </source>
</evidence>
<dbReference type="InterPro" id="IPR011083">
    <property type="entry name" value="Phage_tail_collar_dom"/>
</dbReference>
<dbReference type="SUPFAM" id="SSF88874">
    <property type="entry name" value="Receptor-binding domain of short tail fibre protein gp12"/>
    <property type="match status" value="1"/>
</dbReference>